<dbReference type="PANTHER" id="PTHR48207">
    <property type="entry name" value="SUCCINATE--HYDROXYMETHYLGLUTARATE COA-TRANSFERASE"/>
    <property type="match status" value="1"/>
</dbReference>
<dbReference type="KEGG" id="bbh:BN112_2584"/>
<accession>A0A0C6P3V4</accession>
<gene>
    <name evidence="2" type="ORF">BN112_2584</name>
</gene>
<dbReference type="Proteomes" id="UP000007564">
    <property type="component" value="Chromosome"/>
</dbReference>
<dbReference type="OrthoDB" id="5294844at2"/>
<dbReference type="Pfam" id="PF02515">
    <property type="entry name" value="CoA_transf_3"/>
    <property type="match status" value="1"/>
</dbReference>
<name>A0A0C6P3V4_BORBO</name>
<dbReference type="SUPFAM" id="SSF89796">
    <property type="entry name" value="CoA-transferase family III (CaiB/BaiF)"/>
    <property type="match status" value="1"/>
</dbReference>
<dbReference type="EMBL" id="HE965806">
    <property type="protein sequence ID" value="CCJ54501.1"/>
    <property type="molecule type" value="Genomic_DNA"/>
</dbReference>
<dbReference type="GeneID" id="93202523"/>
<dbReference type="InterPro" id="IPR023606">
    <property type="entry name" value="CoA-Trfase_III_dom_1_sf"/>
</dbReference>
<dbReference type="RefSeq" id="WP_003808413.1">
    <property type="nucleotide sequence ID" value="NC_019382.1"/>
</dbReference>
<dbReference type="GO" id="GO:0008410">
    <property type="term" value="F:CoA-transferase activity"/>
    <property type="evidence" value="ECO:0007669"/>
    <property type="project" value="TreeGrafter"/>
</dbReference>
<dbReference type="Gene3D" id="3.30.1540.10">
    <property type="entry name" value="formyl-coa transferase, domain 3"/>
    <property type="match status" value="1"/>
</dbReference>
<evidence type="ECO:0000313" key="3">
    <source>
        <dbReference type="Proteomes" id="UP000007564"/>
    </source>
</evidence>
<dbReference type="HOGENOM" id="CLU_033975_0_0_4"/>
<dbReference type="AlphaFoldDB" id="A0A0C6P3V4"/>
<evidence type="ECO:0000313" key="2">
    <source>
        <dbReference type="EMBL" id="CCJ54501.1"/>
    </source>
</evidence>
<dbReference type="Gene3D" id="3.40.50.10540">
    <property type="entry name" value="Crotonobetainyl-coa:carnitine coa-transferase, domain 1"/>
    <property type="match status" value="1"/>
</dbReference>
<reference evidence="2 3" key="1">
    <citation type="journal article" date="2012" name="BMC Genomics">
        <title>Comparative genomics of the classical Bordetella subspecies: the evolution and exchange of virulence-associated diversity amongst closely related pathogens.</title>
        <authorList>
            <person name="Park J."/>
            <person name="Zhang Y."/>
            <person name="Buboltz A.M."/>
            <person name="Zhang X."/>
            <person name="Schuster S.C."/>
            <person name="Ahuja U."/>
            <person name="Liu M."/>
            <person name="Miller J.F."/>
            <person name="Sebaihia M."/>
            <person name="Bentley S.D."/>
            <person name="Parkhill J."/>
            <person name="Harvill E.T."/>
        </authorList>
    </citation>
    <scope>NUCLEOTIDE SEQUENCE [LARGE SCALE GENOMIC DNA]</scope>
    <source>
        <strain evidence="2 3">253</strain>
    </source>
</reference>
<organism evidence="2 3">
    <name type="scientific">Bordetella bronchiseptica 253</name>
    <dbReference type="NCBI Taxonomy" id="568707"/>
    <lineage>
        <taxon>Bacteria</taxon>
        <taxon>Pseudomonadati</taxon>
        <taxon>Pseudomonadota</taxon>
        <taxon>Betaproteobacteria</taxon>
        <taxon>Burkholderiales</taxon>
        <taxon>Alcaligenaceae</taxon>
        <taxon>Bordetella</taxon>
    </lineage>
</organism>
<evidence type="ECO:0000256" key="1">
    <source>
        <dbReference type="ARBA" id="ARBA00022679"/>
    </source>
</evidence>
<evidence type="ECO:0008006" key="4">
    <source>
        <dbReference type="Google" id="ProtNLM"/>
    </source>
</evidence>
<proteinExistence type="predicted"/>
<dbReference type="InterPro" id="IPR050483">
    <property type="entry name" value="CoA-transferase_III_domain"/>
</dbReference>
<sequence length="403" mass="42735">MAAVSSSVPPTPLGGVRVLDLSKVLAGPLCTQYMADMGADVIKVEAAGQGDDTRGWPPFQDGQAAVFLSCNRNKRSIALDLKSAHGRAVVQRLAAWADVVVHSFGPGVAQKLGVDWEALSEINPRLVYCAISGFGPVGSLSHGKGFDVVLQAFCGMISITGETEGGAVRSPFSPVDQATGLHALIGILAALRQRDASGRGVTVDASLFDTALGFMGYFMQGYWARGTEPARAGAGHESLCPYQDFATADKPIILGIANDALWRAFCTLAGRPELVSDPRFATNAQRVANRAQTLAATRELLAARTRGEWLPALEQAGIPCSPIHTLAEVDAHPHTRESGMVFDYPETGADTGPLKGVAQPVRFDGMRLTTPKRPPSLNQDWASVLADAGYSDPEVRDLLQQMA</sequence>
<dbReference type="InterPro" id="IPR044855">
    <property type="entry name" value="CoA-Trfase_III_dom3_sf"/>
</dbReference>
<dbReference type="InterPro" id="IPR003673">
    <property type="entry name" value="CoA-Trfase_fam_III"/>
</dbReference>
<keyword evidence="1" id="KW-0808">Transferase</keyword>
<protein>
    <recommendedName>
        <fullName evidence="4">CaiB/BaiF family protein</fullName>
    </recommendedName>
</protein>
<dbReference type="PANTHER" id="PTHR48207:SF3">
    <property type="entry name" value="SUCCINATE--HYDROXYMETHYLGLUTARATE COA-TRANSFERASE"/>
    <property type="match status" value="1"/>
</dbReference>